<keyword evidence="4" id="KW-0472">Membrane</keyword>
<dbReference type="CDD" id="cd03257">
    <property type="entry name" value="ABC_NikE_OppD_transporters"/>
    <property type="match status" value="1"/>
</dbReference>
<dbReference type="Gene3D" id="3.40.50.300">
    <property type="entry name" value="P-loop containing nucleotide triphosphate hydrolases"/>
    <property type="match status" value="1"/>
</dbReference>
<evidence type="ECO:0000259" key="7">
    <source>
        <dbReference type="PROSITE" id="PS50893"/>
    </source>
</evidence>
<dbReference type="InterPro" id="IPR027417">
    <property type="entry name" value="P-loop_NTPase"/>
</dbReference>
<gene>
    <name evidence="8" type="ORF">ABH943_006051</name>
</gene>
<dbReference type="InterPro" id="IPR013563">
    <property type="entry name" value="Oligopep_ABC_C"/>
</dbReference>
<accession>A0ABW8MQQ1</accession>
<keyword evidence="6 8" id="KW-0067">ATP-binding</keyword>
<evidence type="ECO:0000313" key="9">
    <source>
        <dbReference type="Proteomes" id="UP001620514"/>
    </source>
</evidence>
<dbReference type="PROSITE" id="PS00211">
    <property type="entry name" value="ABC_TRANSPORTER_1"/>
    <property type="match status" value="1"/>
</dbReference>
<keyword evidence="9" id="KW-1185">Reference proteome</keyword>
<dbReference type="Proteomes" id="UP001620514">
    <property type="component" value="Unassembled WGS sequence"/>
</dbReference>
<comment type="similarity">
    <text evidence="1">Belongs to the ABC transporter superfamily.</text>
</comment>
<reference evidence="8 9" key="2">
    <citation type="submission" date="2024-11" db="EMBL/GenBank/DDBJ databases">
        <title>Using genomics to understand microbial adaptation to soil warming.</title>
        <authorList>
            <person name="Deangelis K.M. PhD."/>
        </authorList>
    </citation>
    <scope>NUCLEOTIDE SEQUENCE [LARGE SCALE GENOMIC DNA]</scope>
    <source>
        <strain evidence="8 9">GAS97</strain>
    </source>
</reference>
<keyword evidence="4" id="KW-0997">Cell inner membrane</keyword>
<keyword evidence="3" id="KW-1003">Cell membrane</keyword>
<dbReference type="Pfam" id="PF08352">
    <property type="entry name" value="oligo_HPY"/>
    <property type="match status" value="1"/>
</dbReference>
<feature type="domain" description="ABC transporter" evidence="7">
    <location>
        <begin position="6"/>
        <end position="254"/>
    </location>
</feature>
<sequence>MKDILLEVISLTKRYPASGGGFRAQTVKAVESVNFQLQRGETLGLIGESGCGKSTLGRVLGQLAPATSGQIRFDGRDISKSSRRELRELRQQIQIIFQDPYGSLNPRMTIRDIVVEPLRNFGIARGVEAENIAVRMLNLCGLGRSVLDRYPREFSGGQRQRIGIARALVLKPKFVVADEPVSALDVSIQAQVINLLKDLQRELGMTYLFIGHDMAVVKHVSDRVAVMYLGRVVEIGTMQQVYGNPRHPYTKVLLSSVPIPDPEQERQRTSITLKGALPSPLSPPSGCPFHTRCPWAQLPLCSTVEPASIDVGEGHLSSCHFAVEGVTTTQHKPPFPVTK</sequence>
<evidence type="ECO:0000256" key="3">
    <source>
        <dbReference type="ARBA" id="ARBA00022475"/>
    </source>
</evidence>
<dbReference type="PROSITE" id="PS50893">
    <property type="entry name" value="ABC_TRANSPORTER_2"/>
    <property type="match status" value="1"/>
</dbReference>
<evidence type="ECO:0000313" key="8">
    <source>
        <dbReference type="EMBL" id="MFK4446019.1"/>
    </source>
</evidence>
<dbReference type="Pfam" id="PF00005">
    <property type="entry name" value="ABC_tran"/>
    <property type="match status" value="1"/>
</dbReference>
<evidence type="ECO:0000256" key="1">
    <source>
        <dbReference type="ARBA" id="ARBA00005417"/>
    </source>
</evidence>
<dbReference type="PANTHER" id="PTHR43776:SF7">
    <property type="entry name" value="D,D-DIPEPTIDE TRANSPORT ATP-BINDING PROTEIN DDPF-RELATED"/>
    <property type="match status" value="1"/>
</dbReference>
<dbReference type="InterPro" id="IPR003593">
    <property type="entry name" value="AAA+_ATPase"/>
</dbReference>
<name>A0ABW8MQQ1_9BURK</name>
<dbReference type="EMBL" id="JBIYDN010000023">
    <property type="protein sequence ID" value="MFK4446019.1"/>
    <property type="molecule type" value="Genomic_DNA"/>
</dbReference>
<dbReference type="InterPro" id="IPR003439">
    <property type="entry name" value="ABC_transporter-like_ATP-bd"/>
</dbReference>
<comment type="caution">
    <text evidence="8">The sequence shown here is derived from an EMBL/GenBank/DDBJ whole genome shotgun (WGS) entry which is preliminary data.</text>
</comment>
<evidence type="ECO:0000256" key="6">
    <source>
        <dbReference type="ARBA" id="ARBA00022840"/>
    </source>
</evidence>
<dbReference type="SUPFAM" id="SSF52540">
    <property type="entry name" value="P-loop containing nucleoside triphosphate hydrolases"/>
    <property type="match status" value="1"/>
</dbReference>
<dbReference type="SMART" id="SM00382">
    <property type="entry name" value="AAA"/>
    <property type="match status" value="1"/>
</dbReference>
<protein>
    <submittedName>
        <fullName evidence="8">Oligopeptide/dipeptide ABC transporter ATP-binding protein</fullName>
    </submittedName>
</protein>
<dbReference type="NCBIfam" id="TIGR01727">
    <property type="entry name" value="oligo_HPY"/>
    <property type="match status" value="1"/>
</dbReference>
<organism evidence="8 9">
    <name type="scientific">Caballeronia udeis</name>
    <dbReference type="NCBI Taxonomy" id="1232866"/>
    <lineage>
        <taxon>Bacteria</taxon>
        <taxon>Pseudomonadati</taxon>
        <taxon>Pseudomonadota</taxon>
        <taxon>Betaproteobacteria</taxon>
        <taxon>Burkholderiales</taxon>
        <taxon>Burkholderiaceae</taxon>
        <taxon>Caballeronia</taxon>
    </lineage>
</organism>
<evidence type="ECO:0000256" key="2">
    <source>
        <dbReference type="ARBA" id="ARBA00022448"/>
    </source>
</evidence>
<dbReference type="PANTHER" id="PTHR43776">
    <property type="entry name" value="TRANSPORT ATP-BINDING PROTEIN"/>
    <property type="match status" value="1"/>
</dbReference>
<proteinExistence type="inferred from homology"/>
<dbReference type="GO" id="GO:0005524">
    <property type="term" value="F:ATP binding"/>
    <property type="evidence" value="ECO:0007669"/>
    <property type="project" value="UniProtKB-KW"/>
</dbReference>
<dbReference type="RefSeq" id="WP_404610965.1">
    <property type="nucleotide sequence ID" value="NZ_JBIYDN010000023.1"/>
</dbReference>
<keyword evidence="5" id="KW-0547">Nucleotide-binding</keyword>
<keyword evidence="2" id="KW-0813">Transport</keyword>
<reference evidence="8 9" key="1">
    <citation type="submission" date="2024-10" db="EMBL/GenBank/DDBJ databases">
        <authorList>
            <person name="Deangelis K."/>
            <person name="Huntemann M."/>
            <person name="Clum A."/>
            <person name="Wang J."/>
            <person name="Palaniappan K."/>
            <person name="Ritter S."/>
            <person name="Chen I.-M."/>
            <person name="Stamatis D."/>
            <person name="Reddy T."/>
            <person name="O'Malley R."/>
            <person name="Daum C."/>
            <person name="Ng V."/>
            <person name="Ivanova N."/>
            <person name="Kyrpides N."/>
            <person name="Woyke T."/>
        </authorList>
    </citation>
    <scope>NUCLEOTIDE SEQUENCE [LARGE SCALE GENOMIC DNA]</scope>
    <source>
        <strain evidence="8 9">GAS97</strain>
    </source>
</reference>
<dbReference type="InterPro" id="IPR050319">
    <property type="entry name" value="ABC_transp_ATP-bind"/>
</dbReference>
<evidence type="ECO:0000256" key="4">
    <source>
        <dbReference type="ARBA" id="ARBA00022519"/>
    </source>
</evidence>
<dbReference type="InterPro" id="IPR017871">
    <property type="entry name" value="ABC_transporter-like_CS"/>
</dbReference>
<evidence type="ECO:0000256" key="5">
    <source>
        <dbReference type="ARBA" id="ARBA00022741"/>
    </source>
</evidence>